<evidence type="ECO:0000313" key="2">
    <source>
        <dbReference type="EMBL" id="CAC5425543.1"/>
    </source>
</evidence>
<dbReference type="OrthoDB" id="6621660at2759"/>
<reference evidence="2 3" key="1">
    <citation type="submission" date="2020-06" db="EMBL/GenBank/DDBJ databases">
        <authorList>
            <person name="Li R."/>
            <person name="Bekaert M."/>
        </authorList>
    </citation>
    <scope>NUCLEOTIDE SEQUENCE [LARGE SCALE GENOMIC DNA]</scope>
    <source>
        <strain evidence="3">wild</strain>
    </source>
</reference>
<feature type="transmembrane region" description="Helical" evidence="1">
    <location>
        <begin position="213"/>
        <end position="235"/>
    </location>
</feature>
<dbReference type="Proteomes" id="UP000507470">
    <property type="component" value="Unassembled WGS sequence"/>
</dbReference>
<evidence type="ECO:0000313" key="3">
    <source>
        <dbReference type="Proteomes" id="UP000507470"/>
    </source>
</evidence>
<dbReference type="AlphaFoldDB" id="A0A6J8F0J7"/>
<keyword evidence="1" id="KW-0472">Membrane</keyword>
<evidence type="ECO:0000256" key="1">
    <source>
        <dbReference type="SAM" id="Phobius"/>
    </source>
</evidence>
<dbReference type="EMBL" id="CACVKT020010252">
    <property type="protein sequence ID" value="CAC5425543.1"/>
    <property type="molecule type" value="Genomic_DNA"/>
</dbReference>
<name>A0A6J8F0J7_MYTCO</name>
<proteinExistence type="predicted"/>
<sequence>MYSSHQSNDFLLKTATAPVTCNILFDEGAQRSFITQKLADKLEIKPTEKVSIQLSAFGDLSQKVQEVTISPILPQGNVPFSGEYNNIIENVTSSLMGTIRNIYAPLIYIVCVKRRRVQEVAYFHSPLKSFGFTFFLFQISNHEQLGNCCPIGTFYDAAENCKECSIGFYGKNCYAECICRDIERCDNKHGCVEPTTTYRFSTISKGKEDEDNVVFYIGGVGLLVIGFLIGMLLGLKNKCCYRKRASEEKDDEIIQYPAGEPIEMDSYEYIDEQHMTDQNQFTVPPSLPALRKCVQHLHNEASNNDYTYSIDGQKGNRMEDEGVLILMNRYKKQTFIDVNIKRLVLQLKQINKPMNAYIQTTLF</sequence>
<keyword evidence="3" id="KW-1185">Reference proteome</keyword>
<keyword evidence="1" id="KW-0812">Transmembrane</keyword>
<keyword evidence="1" id="KW-1133">Transmembrane helix</keyword>
<gene>
    <name evidence="2" type="ORF">MCOR_57352</name>
</gene>
<organism evidence="2 3">
    <name type="scientific">Mytilus coruscus</name>
    <name type="common">Sea mussel</name>
    <dbReference type="NCBI Taxonomy" id="42192"/>
    <lineage>
        <taxon>Eukaryota</taxon>
        <taxon>Metazoa</taxon>
        <taxon>Spiralia</taxon>
        <taxon>Lophotrochozoa</taxon>
        <taxon>Mollusca</taxon>
        <taxon>Bivalvia</taxon>
        <taxon>Autobranchia</taxon>
        <taxon>Pteriomorphia</taxon>
        <taxon>Mytilida</taxon>
        <taxon>Mytiloidea</taxon>
        <taxon>Mytilidae</taxon>
        <taxon>Mytilinae</taxon>
        <taxon>Mytilus</taxon>
    </lineage>
</organism>
<accession>A0A6J8F0J7</accession>
<protein>
    <submittedName>
        <fullName evidence="2">Uncharacterized protein</fullName>
    </submittedName>
</protein>